<feature type="signal peptide" evidence="1">
    <location>
        <begin position="1"/>
        <end position="22"/>
    </location>
</feature>
<feature type="chain" id="PRO_5017062029" description="Lipoprotein" evidence="1">
    <location>
        <begin position="23"/>
        <end position="468"/>
    </location>
</feature>
<dbReference type="OMA" id="AFNGWAT"/>
<sequence>MNKLFKNILLLSAAALLFTACDDFVFGNVHVDYNENPLGAKGVARSGADRYVDSLSKVKVSGDMANPDPDGAFNGWATCLAMFKEGHSHGDALMHGNFVYQNAPWKQEEFVIVHNNTGKWPTVDVQRKSTVTYLEQADGKTGPDYIRIIGGKLKRWGLCLYFFNKEGRLMNDDILNHSDEYQIFFTVSEVDDKGNPYEVMDCRGTWKPNRDKFGDWKKGGTVDTTPVPSPYFANSKTWKERADLTPKIFEYTYRDTWIQDAMADGARELFNQRLLPPLTREDADWAVAPYDQDRVGLKGHFNFDIEADENDALHQEWPLEITRRTDPATGEAGRYTRPSYLLPKFYLSVRVMKCPKGKKALIPKEEYLNRHSTYVFRSPFICSEFYNPDEPKEYGADSEWKELFRFNIPIKVFCSSFDTDPTTIDPNDPLYFYLGHEIGLSPLDALEAAQNVQTHGIGGGSGFGNWFL</sequence>
<dbReference type="PROSITE" id="PS51257">
    <property type="entry name" value="PROKAR_LIPOPROTEIN"/>
    <property type="match status" value="1"/>
</dbReference>
<keyword evidence="1" id="KW-0732">Signal</keyword>
<protein>
    <recommendedName>
        <fullName evidence="4">Lipoprotein</fullName>
    </recommendedName>
</protein>
<proteinExistence type="predicted"/>
<reference evidence="2 3" key="1">
    <citation type="submission" date="2018-06" db="EMBL/GenBank/DDBJ databases">
        <authorList>
            <consortium name="Pathogen Informatics"/>
            <person name="Doyle S."/>
        </authorList>
    </citation>
    <scope>NUCLEOTIDE SEQUENCE [LARGE SCALE GENOMIC DNA]</scope>
    <source>
        <strain evidence="2 3">NCTC13067</strain>
    </source>
</reference>
<name>A0A379E218_9BACT</name>
<dbReference type="Proteomes" id="UP000255469">
    <property type="component" value="Unassembled WGS sequence"/>
</dbReference>
<accession>A0A379E218</accession>
<evidence type="ECO:0000256" key="1">
    <source>
        <dbReference type="SAM" id="SignalP"/>
    </source>
</evidence>
<dbReference type="RefSeq" id="WP_004351915.1">
    <property type="nucleotide sequence ID" value="NZ_CAJPOG010000066.1"/>
</dbReference>
<gene>
    <name evidence="2" type="ORF">NCTC13067_00404</name>
</gene>
<organism evidence="2 3">
    <name type="scientific">Prevotella denticola</name>
    <dbReference type="NCBI Taxonomy" id="28129"/>
    <lineage>
        <taxon>Bacteria</taxon>
        <taxon>Pseudomonadati</taxon>
        <taxon>Bacteroidota</taxon>
        <taxon>Bacteroidia</taxon>
        <taxon>Bacteroidales</taxon>
        <taxon>Prevotellaceae</taxon>
        <taxon>Prevotella</taxon>
    </lineage>
</organism>
<dbReference type="EMBL" id="UGTM01000001">
    <property type="protein sequence ID" value="SUB86756.1"/>
    <property type="molecule type" value="Genomic_DNA"/>
</dbReference>
<evidence type="ECO:0000313" key="3">
    <source>
        <dbReference type="Proteomes" id="UP000255469"/>
    </source>
</evidence>
<evidence type="ECO:0008006" key="4">
    <source>
        <dbReference type="Google" id="ProtNLM"/>
    </source>
</evidence>
<dbReference type="GeneID" id="66710350"/>
<evidence type="ECO:0000313" key="2">
    <source>
        <dbReference type="EMBL" id="SUB86756.1"/>
    </source>
</evidence>
<dbReference type="AlphaFoldDB" id="A0A379E218"/>